<reference evidence="1 2" key="1">
    <citation type="submission" date="2023-04" db="EMBL/GenBank/DDBJ databases">
        <title>A long-awaited taxogenomic arrangement of the family Halomonadaceae.</title>
        <authorList>
            <person name="De La Haba R."/>
            <person name="Chuvochina M."/>
            <person name="Wittouck S."/>
            <person name="Arahal D.R."/>
            <person name="Sanchez-Porro C."/>
            <person name="Hugenholtz P."/>
            <person name="Ventosa A."/>
        </authorList>
    </citation>
    <scope>NUCLEOTIDE SEQUENCE [LARGE SCALE GENOMIC DNA]</scope>
    <source>
        <strain evidence="1 2">DSM 23530</strain>
    </source>
</reference>
<accession>A0ABU1G2R5</accession>
<comment type="caution">
    <text evidence="1">The sequence shown here is derived from an EMBL/GenBank/DDBJ whole genome shotgun (WGS) entry which is preliminary data.</text>
</comment>
<gene>
    <name evidence="1" type="ORF">QC818_08255</name>
</gene>
<evidence type="ECO:0000313" key="1">
    <source>
        <dbReference type="EMBL" id="MDR5866772.1"/>
    </source>
</evidence>
<name>A0ABU1G2R5_9GAMM</name>
<organism evidence="1 2">
    <name type="scientific">Halomonas koreensis</name>
    <dbReference type="NCBI Taxonomy" id="245385"/>
    <lineage>
        <taxon>Bacteria</taxon>
        <taxon>Pseudomonadati</taxon>
        <taxon>Pseudomonadota</taxon>
        <taxon>Gammaproteobacteria</taxon>
        <taxon>Oceanospirillales</taxon>
        <taxon>Halomonadaceae</taxon>
        <taxon>Halomonas</taxon>
    </lineage>
</organism>
<dbReference type="Proteomes" id="UP001264519">
    <property type="component" value="Unassembled WGS sequence"/>
</dbReference>
<dbReference type="RefSeq" id="WP_309652371.1">
    <property type="nucleotide sequence ID" value="NZ_JARWAK010000006.1"/>
</dbReference>
<keyword evidence="2" id="KW-1185">Reference proteome</keyword>
<evidence type="ECO:0000313" key="2">
    <source>
        <dbReference type="Proteomes" id="UP001264519"/>
    </source>
</evidence>
<proteinExistence type="predicted"/>
<dbReference type="EMBL" id="JARWAK010000006">
    <property type="protein sequence ID" value="MDR5866772.1"/>
    <property type="molecule type" value="Genomic_DNA"/>
</dbReference>
<protein>
    <submittedName>
        <fullName evidence="1">Uncharacterized protein</fullName>
    </submittedName>
</protein>
<sequence length="91" mass="10138">MSHRIDRASRGLQPRREVCDVSAGSIRMAWAGSAEGGGEDATLAALRREEAIAEHLRRFLRTTERYLKGELAAPPHLGAWRRSGRGQSQRE</sequence>